<evidence type="ECO:0000259" key="6">
    <source>
        <dbReference type="Pfam" id="PF00889"/>
    </source>
</evidence>
<accession>A0A1G2HV05</accession>
<dbReference type="Gene3D" id="1.10.8.10">
    <property type="entry name" value="DNA helicase RuvA subunit, C-terminal domain"/>
    <property type="match status" value="1"/>
</dbReference>
<evidence type="ECO:0000256" key="5">
    <source>
        <dbReference type="HAMAP-Rule" id="MF_00050"/>
    </source>
</evidence>
<keyword evidence="3 5" id="KW-0251">Elongation factor</keyword>
<sequence>MISIDQIKKLREETGVSPVEIKKALSEANGNIEKAKEILRIWGKKIATKKSERETSQGIIDFYIHPNLKTGVLLDIRCESDFVAKSADFKNLAHEICLQIAALRPLFVSSNEISEEFLDGEKKIYQEQLKDSGKPENIAQQIVEGKINKYKESVCLLSQAWIKDDSKTINNLIEDVVSKVGENIEVKKFARYEI</sequence>
<dbReference type="FunFam" id="1.10.8.10:FF:000001">
    <property type="entry name" value="Elongation factor Ts"/>
    <property type="match status" value="1"/>
</dbReference>
<comment type="similarity">
    <text evidence="1 5">Belongs to the EF-Ts family.</text>
</comment>
<evidence type="ECO:0000313" key="8">
    <source>
        <dbReference type="Proteomes" id="UP000179183"/>
    </source>
</evidence>
<dbReference type="SUPFAM" id="SSF54713">
    <property type="entry name" value="Elongation factor Ts (EF-Ts), dimerisation domain"/>
    <property type="match status" value="1"/>
</dbReference>
<dbReference type="InterPro" id="IPR036402">
    <property type="entry name" value="EF-Ts_dimer_sf"/>
</dbReference>
<feature type="domain" description="Translation elongation factor EFTs/EF1B dimerisation" evidence="6">
    <location>
        <begin position="32"/>
        <end position="194"/>
    </location>
</feature>
<comment type="subcellular location">
    <subcellularLocation>
        <location evidence="5">Cytoplasm</location>
    </subcellularLocation>
</comment>
<dbReference type="PANTHER" id="PTHR11741:SF0">
    <property type="entry name" value="ELONGATION FACTOR TS, MITOCHONDRIAL"/>
    <property type="match status" value="1"/>
</dbReference>
<dbReference type="GO" id="GO:0005737">
    <property type="term" value="C:cytoplasm"/>
    <property type="evidence" value="ECO:0007669"/>
    <property type="project" value="UniProtKB-SubCell"/>
</dbReference>
<evidence type="ECO:0000256" key="2">
    <source>
        <dbReference type="ARBA" id="ARBA00016956"/>
    </source>
</evidence>
<dbReference type="InterPro" id="IPR014039">
    <property type="entry name" value="Transl_elong_EFTs/EF1B_dimer"/>
</dbReference>
<dbReference type="GO" id="GO:0003746">
    <property type="term" value="F:translation elongation factor activity"/>
    <property type="evidence" value="ECO:0007669"/>
    <property type="project" value="UniProtKB-UniRule"/>
</dbReference>
<dbReference type="InterPro" id="IPR001816">
    <property type="entry name" value="Transl_elong_EFTs/EF1B"/>
</dbReference>
<evidence type="ECO:0000256" key="1">
    <source>
        <dbReference type="ARBA" id="ARBA00005532"/>
    </source>
</evidence>
<name>A0A1G2HV05_9BACT</name>
<comment type="caution">
    <text evidence="7">The sequence shown here is derived from an EMBL/GenBank/DDBJ whole genome shotgun (WGS) entry which is preliminary data.</text>
</comment>
<dbReference type="AlphaFoldDB" id="A0A1G2HV05"/>
<dbReference type="PANTHER" id="PTHR11741">
    <property type="entry name" value="ELONGATION FACTOR TS"/>
    <property type="match status" value="1"/>
</dbReference>
<dbReference type="Gene3D" id="3.30.479.20">
    <property type="entry name" value="Elongation factor Ts, dimerisation domain"/>
    <property type="match status" value="1"/>
</dbReference>
<dbReference type="CDD" id="cd14275">
    <property type="entry name" value="UBA_EF-Ts"/>
    <property type="match status" value="1"/>
</dbReference>
<protein>
    <recommendedName>
        <fullName evidence="2 5">Elongation factor Ts</fullName>
        <shortName evidence="5">EF-Ts</shortName>
    </recommendedName>
</protein>
<dbReference type="Gene3D" id="1.10.286.20">
    <property type="match status" value="1"/>
</dbReference>
<dbReference type="SUPFAM" id="SSF46934">
    <property type="entry name" value="UBA-like"/>
    <property type="match status" value="1"/>
</dbReference>
<keyword evidence="4 5" id="KW-0648">Protein biosynthesis</keyword>
<comment type="function">
    <text evidence="5">Associates with the EF-Tu.GDP complex and induces the exchange of GDP to GTP. It remains bound to the aminoacyl-tRNA.EF-Tu.GTP complex up to the GTP hydrolysis stage on the ribosome.</text>
</comment>
<proteinExistence type="inferred from homology"/>
<keyword evidence="5" id="KW-0963">Cytoplasm</keyword>
<dbReference type="Proteomes" id="UP000179183">
    <property type="component" value="Unassembled WGS sequence"/>
</dbReference>
<evidence type="ECO:0000313" key="7">
    <source>
        <dbReference type="EMBL" id="OGZ66295.1"/>
    </source>
</evidence>
<feature type="region of interest" description="Involved in Mg(2+) ion dislocation from EF-Tu" evidence="5">
    <location>
        <begin position="80"/>
        <end position="83"/>
    </location>
</feature>
<evidence type="ECO:0000256" key="3">
    <source>
        <dbReference type="ARBA" id="ARBA00022768"/>
    </source>
</evidence>
<organism evidence="7 8">
    <name type="scientific">Candidatus Staskawiczbacteria bacterium RIFCSPHIGHO2_02_FULL_33_16</name>
    <dbReference type="NCBI Taxonomy" id="1802204"/>
    <lineage>
        <taxon>Bacteria</taxon>
        <taxon>Candidatus Staskawicziibacteriota</taxon>
    </lineage>
</organism>
<dbReference type="HAMAP" id="MF_00050">
    <property type="entry name" value="EF_Ts"/>
    <property type="match status" value="1"/>
</dbReference>
<dbReference type="EMBL" id="MHOQ01000028">
    <property type="protein sequence ID" value="OGZ66295.1"/>
    <property type="molecule type" value="Genomic_DNA"/>
</dbReference>
<reference evidence="7 8" key="1">
    <citation type="journal article" date="2016" name="Nat. Commun.">
        <title>Thousands of microbial genomes shed light on interconnected biogeochemical processes in an aquifer system.</title>
        <authorList>
            <person name="Anantharaman K."/>
            <person name="Brown C.T."/>
            <person name="Hug L.A."/>
            <person name="Sharon I."/>
            <person name="Castelle C.J."/>
            <person name="Probst A.J."/>
            <person name="Thomas B.C."/>
            <person name="Singh A."/>
            <person name="Wilkins M.J."/>
            <person name="Karaoz U."/>
            <person name="Brodie E.L."/>
            <person name="Williams K.H."/>
            <person name="Hubbard S.S."/>
            <person name="Banfield J.F."/>
        </authorList>
    </citation>
    <scope>NUCLEOTIDE SEQUENCE [LARGE SCALE GENOMIC DNA]</scope>
</reference>
<dbReference type="Pfam" id="PF00889">
    <property type="entry name" value="EF_TS"/>
    <property type="match status" value="1"/>
</dbReference>
<dbReference type="InterPro" id="IPR009060">
    <property type="entry name" value="UBA-like_sf"/>
</dbReference>
<gene>
    <name evidence="5 7" type="primary">tsf</name>
    <name evidence="7" type="ORF">A3D34_03160</name>
</gene>
<evidence type="ECO:0000256" key="4">
    <source>
        <dbReference type="ARBA" id="ARBA00022917"/>
    </source>
</evidence>